<feature type="domain" description="EF-hand" evidence="2">
    <location>
        <begin position="102"/>
        <end position="125"/>
    </location>
</feature>
<dbReference type="InterPro" id="IPR018247">
    <property type="entry name" value="EF_Hand_1_Ca_BS"/>
</dbReference>
<organism evidence="3 4">
    <name type="scientific">Novosphingobium mangrovi</name>
    <name type="common">ex Huang et al. 2023</name>
    <dbReference type="NCBI Taxonomy" id="2976432"/>
    <lineage>
        <taxon>Bacteria</taxon>
        <taxon>Pseudomonadati</taxon>
        <taxon>Pseudomonadota</taxon>
        <taxon>Alphaproteobacteria</taxon>
        <taxon>Sphingomonadales</taxon>
        <taxon>Sphingomonadaceae</taxon>
        <taxon>Novosphingobium</taxon>
    </lineage>
</organism>
<dbReference type="EMBL" id="JANZXA010000014">
    <property type="protein sequence ID" value="MCT2401390.1"/>
    <property type="molecule type" value="Genomic_DNA"/>
</dbReference>
<keyword evidence="4" id="KW-1185">Reference proteome</keyword>
<protein>
    <submittedName>
        <fullName evidence="3">EF-hand domain-containing protein</fullName>
    </submittedName>
</protein>
<dbReference type="CDD" id="cd00051">
    <property type="entry name" value="EFh"/>
    <property type="match status" value="1"/>
</dbReference>
<dbReference type="RefSeq" id="WP_260047418.1">
    <property type="nucleotide sequence ID" value="NZ_JANZXA010000014.1"/>
</dbReference>
<dbReference type="InterPro" id="IPR011992">
    <property type="entry name" value="EF-hand-dom_pair"/>
</dbReference>
<evidence type="ECO:0000259" key="2">
    <source>
        <dbReference type="PROSITE" id="PS50222"/>
    </source>
</evidence>
<accession>A0ABT2I981</accession>
<reference evidence="3" key="1">
    <citation type="submission" date="2022-09" db="EMBL/GenBank/DDBJ databases">
        <title>Novosphingobium sp. Nov., a polycyclic aromatic hydrocarbon-degrading bacterium isolated form mangrove sediments in HongKong.</title>
        <authorList>
            <person name="Hu Z."/>
        </authorList>
    </citation>
    <scope>NUCLEOTIDE SEQUENCE</scope>
    <source>
        <strain evidence="3">HK4-1</strain>
    </source>
</reference>
<proteinExistence type="predicted"/>
<dbReference type="Gene3D" id="1.10.238.10">
    <property type="entry name" value="EF-hand"/>
    <property type="match status" value="2"/>
</dbReference>
<feature type="signal peptide" evidence="1">
    <location>
        <begin position="1"/>
        <end position="23"/>
    </location>
</feature>
<dbReference type="Proteomes" id="UP001165583">
    <property type="component" value="Unassembled WGS sequence"/>
</dbReference>
<evidence type="ECO:0000313" key="3">
    <source>
        <dbReference type="EMBL" id="MCT2401390.1"/>
    </source>
</evidence>
<dbReference type="PROSITE" id="PS50222">
    <property type="entry name" value="EF_HAND_2"/>
    <property type="match status" value="1"/>
</dbReference>
<gene>
    <name evidence="3" type="ORF">NZK81_17710</name>
</gene>
<comment type="caution">
    <text evidence="3">The sequence shown here is derived from an EMBL/GenBank/DDBJ whole genome shotgun (WGS) entry which is preliminary data.</text>
</comment>
<evidence type="ECO:0000313" key="4">
    <source>
        <dbReference type="Proteomes" id="UP001165583"/>
    </source>
</evidence>
<keyword evidence="1" id="KW-0732">Signal</keyword>
<dbReference type="InterPro" id="IPR002048">
    <property type="entry name" value="EF_hand_dom"/>
</dbReference>
<name>A0ABT2I981_9SPHN</name>
<dbReference type="SUPFAM" id="SSF47473">
    <property type="entry name" value="EF-hand"/>
    <property type="match status" value="1"/>
</dbReference>
<feature type="chain" id="PRO_5047018682" evidence="1">
    <location>
        <begin position="24"/>
        <end position="148"/>
    </location>
</feature>
<dbReference type="PROSITE" id="PS00018">
    <property type="entry name" value="EF_HAND_1"/>
    <property type="match status" value="3"/>
</dbReference>
<sequence>MVLSRILPLGFALSAFVPASAQASALAMAGRNFDGSQAVERIRAADTNHDGTVSRAELGSYRKSQWQRLDRNGDGYFSQGDLPRFVRDRWNGEKLAGMRATYDRNKDGRISRDEFISGPTPAFDLADTNNDNRVTEAELKALLAAAGN</sequence>
<dbReference type="Pfam" id="PF13499">
    <property type="entry name" value="EF-hand_7"/>
    <property type="match status" value="1"/>
</dbReference>
<dbReference type="Pfam" id="PF13202">
    <property type="entry name" value="EF-hand_5"/>
    <property type="match status" value="2"/>
</dbReference>
<evidence type="ECO:0000256" key="1">
    <source>
        <dbReference type="SAM" id="SignalP"/>
    </source>
</evidence>
<dbReference type="SMART" id="SM00054">
    <property type="entry name" value="EFh"/>
    <property type="match status" value="3"/>
</dbReference>